<dbReference type="SUPFAM" id="SSF52151">
    <property type="entry name" value="FabD/lysophospholipase-like"/>
    <property type="match status" value="1"/>
</dbReference>
<dbReference type="InterPro" id="IPR052580">
    <property type="entry name" value="Lipid_Hydrolase"/>
</dbReference>
<dbReference type="PROSITE" id="PS51257">
    <property type="entry name" value="PROKAR_LIPOPROTEIN"/>
    <property type="match status" value="1"/>
</dbReference>
<gene>
    <name evidence="4" type="ORF">SPIL2461_LOCUS13587</name>
</gene>
<comment type="caution">
    <text evidence="2">Lacks conserved residue(s) required for the propagation of feature annotation.</text>
</comment>
<evidence type="ECO:0000313" key="4">
    <source>
        <dbReference type="EMBL" id="CAE7519502.1"/>
    </source>
</evidence>
<accession>A0A812T8C7</accession>
<dbReference type="InterPro" id="IPR016035">
    <property type="entry name" value="Acyl_Trfase/lysoPLipase"/>
</dbReference>
<dbReference type="EMBL" id="CAJNIZ010029890">
    <property type="protein sequence ID" value="CAE7519502.1"/>
    <property type="molecule type" value="Genomic_DNA"/>
</dbReference>
<dbReference type="InterPro" id="IPR002641">
    <property type="entry name" value="PNPLA_dom"/>
</dbReference>
<dbReference type="InterPro" id="IPR007245">
    <property type="entry name" value="PIG-T"/>
</dbReference>
<evidence type="ECO:0000259" key="3">
    <source>
        <dbReference type="PROSITE" id="PS51635"/>
    </source>
</evidence>
<evidence type="ECO:0000313" key="5">
    <source>
        <dbReference type="Proteomes" id="UP000649617"/>
    </source>
</evidence>
<dbReference type="Gene3D" id="3.40.1090.10">
    <property type="entry name" value="Cytosolic phospholipase A2 catalytic domain"/>
    <property type="match status" value="2"/>
</dbReference>
<dbReference type="AlphaFoldDB" id="A0A812T8C7"/>
<sequence>MEFRNLKTLAGVSAGSVVAAMLAVGCNADEIFNLVQKLPFHKIAHPELGSLLRILGNIVQSILKATVGVHAAEVVDCLVADVTGPGINSGGRLEEMVGNALKEQCGDAAITLKAVQDRFGKRLVILACELDSGHEKRFTPETDPDLPLRAAVRMSMGVPGLMEPFRYQGHMYCDGGMCNDFPVDALPQEATRMGLMVRPIDWIRHHLPDLGSIIPVEKLKNHPEVMAHLDMQKNKSPSLFSVKSILDLALTSVNIMMDANLVLQIEAATAKKGFRQSSGISGLAPEILTLCGGKYDPFDFNLTKDQHRELFLAGQLSTHLHASVVDATSEVLPDEGKLKTVLYTFLVDMSTLSSFRPKWHPAIRAFEATLTRGRWKQDWGEAPWERGSELAAPSRRRLGYSAESRERHGGNFGSPHFLELYALPLKACTGTAGHCKAETGMDPTLSSAAVTAAAEGREGTPAADRMALHAEQKPLDGTIIVPVNRKCSIHRDDGFSHGRHRGLAALLASLVLPAAEAPLVSLSLVTTRDELAEARKQPAPGGGQVSVFPTKLLSQVERMDLLFSSFQGESRATSKGLRVMRDMLSQEGRSERTHGRYLLRLSNHGQGRHIRFLDQLPFFIRPLWHTIRAVWRSDSGEVVELSGADALRRLALTFTASDGIRSPTDLSLTLDLAPHSSVSVFLDVLKNFIPFREFSYACEKGFDVGGAVWLDADLDVAGTGTDFSCSWELVDC</sequence>
<reference evidence="4" key="1">
    <citation type="submission" date="2021-02" db="EMBL/GenBank/DDBJ databases">
        <authorList>
            <person name="Dougan E. K."/>
            <person name="Rhodes N."/>
            <person name="Thang M."/>
            <person name="Chan C."/>
        </authorList>
    </citation>
    <scope>NUCLEOTIDE SEQUENCE</scope>
</reference>
<dbReference type="Proteomes" id="UP000649617">
    <property type="component" value="Unassembled WGS sequence"/>
</dbReference>
<feature type="short sequence motif" description="DGA/G" evidence="2">
    <location>
        <begin position="174"/>
        <end position="176"/>
    </location>
</feature>
<dbReference type="Pfam" id="PF01734">
    <property type="entry name" value="Patatin"/>
    <property type="match status" value="1"/>
</dbReference>
<proteinExistence type="predicted"/>
<protein>
    <recommendedName>
        <fullName evidence="3">PNPLA domain-containing protein</fullName>
    </recommendedName>
</protein>
<dbReference type="GO" id="GO:0016255">
    <property type="term" value="P:attachment of GPI anchor to protein"/>
    <property type="evidence" value="ECO:0007669"/>
    <property type="project" value="InterPro"/>
</dbReference>
<dbReference type="GO" id="GO:0042765">
    <property type="term" value="C:GPI-anchor transamidase complex"/>
    <property type="evidence" value="ECO:0007669"/>
    <property type="project" value="InterPro"/>
</dbReference>
<keyword evidence="2" id="KW-0378">Hydrolase</keyword>
<dbReference type="OrthoDB" id="412240at2759"/>
<dbReference type="GO" id="GO:0016787">
    <property type="term" value="F:hydrolase activity"/>
    <property type="evidence" value="ECO:0007669"/>
    <property type="project" value="UniProtKB-UniRule"/>
</dbReference>
<dbReference type="GO" id="GO:0016042">
    <property type="term" value="P:lipid catabolic process"/>
    <property type="evidence" value="ECO:0007669"/>
    <property type="project" value="UniProtKB-UniRule"/>
</dbReference>
<dbReference type="PANTHER" id="PTHR46394">
    <property type="entry name" value="ANNEXIN"/>
    <property type="match status" value="1"/>
</dbReference>
<comment type="caution">
    <text evidence="4">The sequence shown here is derived from an EMBL/GenBank/DDBJ whole genome shotgun (WGS) entry which is preliminary data.</text>
</comment>
<dbReference type="Pfam" id="PF04113">
    <property type="entry name" value="Gpi16"/>
    <property type="match status" value="1"/>
</dbReference>
<name>A0A812T8C7_SYMPI</name>
<keyword evidence="2" id="KW-0442">Lipid degradation</keyword>
<organism evidence="4 5">
    <name type="scientific">Symbiodinium pilosum</name>
    <name type="common">Dinoflagellate</name>
    <dbReference type="NCBI Taxonomy" id="2952"/>
    <lineage>
        <taxon>Eukaryota</taxon>
        <taxon>Sar</taxon>
        <taxon>Alveolata</taxon>
        <taxon>Dinophyceae</taxon>
        <taxon>Suessiales</taxon>
        <taxon>Symbiodiniaceae</taxon>
        <taxon>Symbiodinium</taxon>
    </lineage>
</organism>
<feature type="domain" description="PNPLA" evidence="3">
    <location>
        <begin position="1"/>
        <end position="187"/>
    </location>
</feature>
<evidence type="ECO:0000256" key="2">
    <source>
        <dbReference type="PROSITE-ProRule" id="PRU01161"/>
    </source>
</evidence>
<dbReference type="PROSITE" id="PS51635">
    <property type="entry name" value="PNPLA"/>
    <property type="match status" value="1"/>
</dbReference>
<dbReference type="PANTHER" id="PTHR46394:SF1">
    <property type="entry name" value="PNPLA DOMAIN-CONTAINING PROTEIN"/>
    <property type="match status" value="1"/>
</dbReference>
<keyword evidence="1 2" id="KW-0443">Lipid metabolism</keyword>
<evidence type="ECO:0000256" key="1">
    <source>
        <dbReference type="ARBA" id="ARBA00023098"/>
    </source>
</evidence>
<feature type="active site" description="Proton acceptor" evidence="2">
    <location>
        <position position="174"/>
    </location>
</feature>
<feature type="active site" description="Nucleophile" evidence="2">
    <location>
        <position position="13"/>
    </location>
</feature>
<feature type="short sequence motif" description="GXSXG" evidence="2">
    <location>
        <begin position="11"/>
        <end position="15"/>
    </location>
</feature>
<keyword evidence="5" id="KW-1185">Reference proteome</keyword>